<evidence type="ECO:0000313" key="1">
    <source>
        <dbReference type="EMBL" id="CAL5971254.1"/>
    </source>
</evidence>
<dbReference type="InterPro" id="IPR016181">
    <property type="entry name" value="Acyl_CoA_acyltransferase"/>
</dbReference>
<protein>
    <submittedName>
        <fullName evidence="1">Acetyltransferase_(GNAT) domain-containing protein</fullName>
    </submittedName>
</protein>
<dbReference type="Proteomes" id="UP001642409">
    <property type="component" value="Unassembled WGS sequence"/>
</dbReference>
<gene>
    <name evidence="1" type="ORF">HINF_LOCUS1194</name>
</gene>
<keyword evidence="2" id="KW-1185">Reference proteome</keyword>
<reference evidence="1 2" key="1">
    <citation type="submission" date="2024-07" db="EMBL/GenBank/DDBJ databases">
        <authorList>
            <person name="Akdeniz Z."/>
        </authorList>
    </citation>
    <scope>NUCLEOTIDE SEQUENCE [LARGE SCALE GENOMIC DNA]</scope>
</reference>
<name>A0ABP1GLL9_9EUKA</name>
<accession>A0ABP1GLL9</accession>
<dbReference type="SUPFAM" id="SSF55729">
    <property type="entry name" value="Acyl-CoA N-acyltransferases (Nat)"/>
    <property type="match status" value="1"/>
</dbReference>
<evidence type="ECO:0000313" key="2">
    <source>
        <dbReference type="Proteomes" id="UP001642409"/>
    </source>
</evidence>
<proteinExistence type="predicted"/>
<organism evidence="1 2">
    <name type="scientific">Hexamita inflata</name>
    <dbReference type="NCBI Taxonomy" id="28002"/>
    <lineage>
        <taxon>Eukaryota</taxon>
        <taxon>Metamonada</taxon>
        <taxon>Diplomonadida</taxon>
        <taxon>Hexamitidae</taxon>
        <taxon>Hexamitinae</taxon>
        <taxon>Hexamita</taxon>
    </lineage>
</organism>
<comment type="caution">
    <text evidence="1">The sequence shown here is derived from an EMBL/GenBank/DDBJ whole genome shotgun (WGS) entry which is preliminary data.</text>
</comment>
<dbReference type="EMBL" id="CAXDID020000002">
    <property type="protein sequence ID" value="CAL5971254.1"/>
    <property type="molecule type" value="Genomic_DNA"/>
</dbReference>
<sequence length="138" mass="15847">MNYDFFIQKPGIDPQLFHKIQKLRQIQDRDESLTNDDQAKELAYMMCGEELVASALICICENSALIQRYLVSGTVKGLGVESIFYQNILQSLIYRGVENIYEFAGSPNINLLYELGFQQTQEYFDIDGGYIPVIKYIP</sequence>